<dbReference type="SUPFAM" id="SSF52540">
    <property type="entry name" value="P-loop containing nucleoside triphosphate hydrolases"/>
    <property type="match status" value="2"/>
</dbReference>
<keyword evidence="1" id="KW-0547">Nucleotide-binding</keyword>
<dbReference type="Proteomes" id="UP000198824">
    <property type="component" value="Unassembled WGS sequence"/>
</dbReference>
<dbReference type="GO" id="GO:0005524">
    <property type="term" value="F:ATP binding"/>
    <property type="evidence" value="ECO:0007669"/>
    <property type="project" value="UniProtKB-KW"/>
</dbReference>
<dbReference type="OrthoDB" id="7438987at2"/>
<dbReference type="GO" id="GO:0016887">
    <property type="term" value="F:ATP hydrolysis activity"/>
    <property type="evidence" value="ECO:0007669"/>
    <property type="project" value="InterPro"/>
</dbReference>
<name>A0A1I6KE13_9SPHN</name>
<accession>A0A1I6KE13</accession>
<reference evidence="4 5" key="1">
    <citation type="submission" date="2016-10" db="EMBL/GenBank/DDBJ databases">
        <authorList>
            <person name="de Groot N.N."/>
        </authorList>
    </citation>
    <scope>NUCLEOTIDE SEQUENCE [LARGE SCALE GENOMIC DNA]</scope>
    <source>
        <strain evidence="4 5">S5-249</strain>
    </source>
</reference>
<keyword evidence="2" id="KW-0067">ATP-binding</keyword>
<protein>
    <submittedName>
        <fullName evidence="4">AAA+-type ATPase, SpoVK/Ycf46/Vps4 family</fullName>
    </submittedName>
</protein>
<evidence type="ECO:0000256" key="2">
    <source>
        <dbReference type="ARBA" id="ARBA00022840"/>
    </source>
</evidence>
<dbReference type="Gene3D" id="3.40.50.300">
    <property type="entry name" value="P-loop containing nucleotide triphosphate hydrolases"/>
    <property type="match status" value="2"/>
</dbReference>
<evidence type="ECO:0000259" key="3">
    <source>
        <dbReference type="SMART" id="SM00382"/>
    </source>
</evidence>
<dbReference type="STRING" id="1166337.SAMN05192580_1622"/>
<evidence type="ECO:0000256" key="1">
    <source>
        <dbReference type="ARBA" id="ARBA00022741"/>
    </source>
</evidence>
<gene>
    <name evidence="4" type="ORF">SAMN05192580_1622</name>
</gene>
<dbReference type="CDD" id="cd19481">
    <property type="entry name" value="RecA-like_protease"/>
    <property type="match status" value="1"/>
</dbReference>
<proteinExistence type="predicted"/>
<dbReference type="PANTHER" id="PTHR23077:SF171">
    <property type="entry name" value="NUCLEAR VALOSIN-CONTAINING PROTEIN-LIKE"/>
    <property type="match status" value="1"/>
</dbReference>
<dbReference type="InterPro" id="IPR003959">
    <property type="entry name" value="ATPase_AAA_core"/>
</dbReference>
<dbReference type="SMART" id="SM00382">
    <property type="entry name" value="AAA"/>
    <property type="match status" value="2"/>
</dbReference>
<dbReference type="AlphaFoldDB" id="A0A1I6KE13"/>
<dbReference type="PANTHER" id="PTHR23077">
    <property type="entry name" value="AAA-FAMILY ATPASE"/>
    <property type="match status" value="1"/>
</dbReference>
<dbReference type="InterPro" id="IPR027417">
    <property type="entry name" value="P-loop_NTPase"/>
</dbReference>
<dbReference type="InterPro" id="IPR003593">
    <property type="entry name" value="AAA+_ATPase"/>
</dbReference>
<dbReference type="EMBL" id="FOZG01000001">
    <property type="protein sequence ID" value="SFR89451.1"/>
    <property type="molecule type" value="Genomic_DNA"/>
</dbReference>
<feature type="domain" description="AAA+ ATPase" evidence="3">
    <location>
        <begin position="454"/>
        <end position="582"/>
    </location>
</feature>
<evidence type="ECO:0000313" key="5">
    <source>
        <dbReference type="Proteomes" id="UP000198824"/>
    </source>
</evidence>
<feature type="domain" description="AAA+ ATPase" evidence="3">
    <location>
        <begin position="218"/>
        <end position="353"/>
    </location>
</feature>
<sequence length="652" mass="70217">MDEHGIVRSMLLRIGRGVAASAPLAKAVRAWLQPHAPWVIGRASTKLRWAELLAAVDAAQPGADRRPQALLLADELARLLALAPFDAALLSLMVASDRLPRVAALTRLAVEHGHDLPMLLGEIAGAAPNDAEAAVRRSPVLRLRLVRFVANRQGRIETEVDWMLTRLLDRASTDPEDVLDTLAGYRQPPTLGLDDFAHVADAEFLVRLLRGAATEGAEGINILIHGPPGTGKTELARALAAATGLALHAVGEADEDGDEPNRFERLTALRVAQRLLAGRGNAALLFDEMEDLIGDARPSAGDWFAHREGSKVFVNRLLEANPVPVIWTTNAIGNIDNAIVRRMSFVLKLDLPSRRTGLRMLERVAADERVTPGARFDGLLDVAPEAATVLRVSARAARLAGEADGGVRSAEALVRALRGRELPIGLADSIDLDLFESDVPLAPLFARMAALDEPDFTLLLTGPPGTGKTAAAHHLARALDRPLLIKRASDLLSKWVGETEAQIAGAFAEARQQGSVLLFDEADSLLFDRTTARASWEVGQVNEMLTWLDRHPLPVIAATNHPGSLDPATLRRFVFKLRLRPLGRAAAARAFERFFAVGAPASLGDLRNLTPGDFAVVSRQLRYAPVSDAEELVERLALEAAAKPETGVPIGF</sequence>
<dbReference type="Pfam" id="PF00004">
    <property type="entry name" value="AAA"/>
    <property type="match status" value="2"/>
</dbReference>
<keyword evidence="5" id="KW-1185">Reference proteome</keyword>
<evidence type="ECO:0000313" key="4">
    <source>
        <dbReference type="EMBL" id="SFR89451.1"/>
    </source>
</evidence>
<dbReference type="InterPro" id="IPR050168">
    <property type="entry name" value="AAA_ATPase_domain"/>
</dbReference>
<organism evidence="4 5">
    <name type="scientific">Sphingomonas jatrophae</name>
    <dbReference type="NCBI Taxonomy" id="1166337"/>
    <lineage>
        <taxon>Bacteria</taxon>
        <taxon>Pseudomonadati</taxon>
        <taxon>Pseudomonadota</taxon>
        <taxon>Alphaproteobacteria</taxon>
        <taxon>Sphingomonadales</taxon>
        <taxon>Sphingomonadaceae</taxon>
        <taxon>Sphingomonas</taxon>
    </lineage>
</organism>